<name>A0A9E4KBJ6_9GAMM</name>
<dbReference type="AlphaFoldDB" id="A0A9E4KBJ6"/>
<organism evidence="1 2">
    <name type="scientific">Candidatus Thiodiazotropha taylori</name>
    <dbReference type="NCBI Taxonomy" id="2792791"/>
    <lineage>
        <taxon>Bacteria</taxon>
        <taxon>Pseudomonadati</taxon>
        <taxon>Pseudomonadota</taxon>
        <taxon>Gammaproteobacteria</taxon>
        <taxon>Chromatiales</taxon>
        <taxon>Sedimenticolaceae</taxon>
        <taxon>Candidatus Thiodiazotropha</taxon>
    </lineage>
</organism>
<evidence type="ECO:0000313" key="1">
    <source>
        <dbReference type="EMBL" id="MCG7945836.1"/>
    </source>
</evidence>
<proteinExistence type="predicted"/>
<protein>
    <submittedName>
        <fullName evidence="1">Uncharacterized protein</fullName>
    </submittedName>
</protein>
<sequence>MKRIVNWLFGFKKITASRLRLYGFTHNDLGDCPPYDTYEKCGIVVWDWNGKYWLVDALDQACIDREFRYMADLALFFKACDLDMYS</sequence>
<dbReference type="EMBL" id="JAEPCM010000186">
    <property type="protein sequence ID" value="MCG7945836.1"/>
    <property type="molecule type" value="Genomic_DNA"/>
</dbReference>
<dbReference type="Proteomes" id="UP000886667">
    <property type="component" value="Unassembled WGS sequence"/>
</dbReference>
<reference evidence="1" key="1">
    <citation type="journal article" date="2021" name="Proc. Natl. Acad. Sci. U.S.A.">
        <title>Global biogeography of chemosynthetic symbionts reveals both localized and globally distributed symbiont groups. .</title>
        <authorList>
            <person name="Osvatic J.T."/>
            <person name="Wilkins L.G.E."/>
            <person name="Leibrecht L."/>
            <person name="Leray M."/>
            <person name="Zauner S."/>
            <person name="Polzin J."/>
            <person name="Camacho Y."/>
            <person name="Gros O."/>
            <person name="van Gils J.A."/>
            <person name="Eisen J.A."/>
            <person name="Petersen J.M."/>
            <person name="Yuen B."/>
        </authorList>
    </citation>
    <scope>NUCLEOTIDE SEQUENCE</scope>
    <source>
        <strain evidence="1">MAGclacostrist064TRANS</strain>
    </source>
</reference>
<comment type="caution">
    <text evidence="1">The sequence shown here is derived from an EMBL/GenBank/DDBJ whole genome shotgun (WGS) entry which is preliminary data.</text>
</comment>
<evidence type="ECO:0000313" key="2">
    <source>
        <dbReference type="Proteomes" id="UP000886667"/>
    </source>
</evidence>
<gene>
    <name evidence="1" type="ORF">JAZ07_05745</name>
</gene>
<accession>A0A9E4KBJ6</accession>